<evidence type="ECO:0000259" key="4">
    <source>
        <dbReference type="PROSITE" id="PS50853"/>
    </source>
</evidence>
<dbReference type="PROSITE" id="PS51766">
    <property type="entry name" value="DOCKERIN"/>
    <property type="match status" value="1"/>
</dbReference>
<feature type="domain" description="Fibronectin type-III" evidence="4">
    <location>
        <begin position="617"/>
        <end position="703"/>
    </location>
</feature>
<dbReference type="RefSeq" id="WP_068663851.1">
    <property type="nucleotide sequence ID" value="NZ_LYPB01000060.1"/>
</dbReference>
<comment type="caution">
    <text evidence="6">The sequence shown here is derived from an EMBL/GenBank/DDBJ whole genome shotgun (WGS) entry which is preliminary data.</text>
</comment>
<dbReference type="Gene3D" id="1.20.1270.90">
    <property type="entry name" value="AF1782-like"/>
    <property type="match status" value="1"/>
</dbReference>
<dbReference type="GO" id="GO:0004553">
    <property type="term" value="F:hydrolase activity, hydrolyzing O-glycosyl compounds"/>
    <property type="evidence" value="ECO:0007669"/>
    <property type="project" value="InterPro"/>
</dbReference>
<evidence type="ECO:0000313" key="6">
    <source>
        <dbReference type="EMBL" id="OAS19015.1"/>
    </source>
</evidence>
<feature type="domain" description="Dockerin" evidence="5">
    <location>
        <begin position="1042"/>
        <end position="1105"/>
    </location>
</feature>
<dbReference type="GO" id="GO:0000272">
    <property type="term" value="P:polysaccharide catabolic process"/>
    <property type="evidence" value="ECO:0007669"/>
    <property type="project" value="InterPro"/>
</dbReference>
<name>A0A198AD44_9BACL</name>
<dbReference type="PROSITE" id="PS00018">
    <property type="entry name" value="EF_HAND_1"/>
    <property type="match status" value="2"/>
</dbReference>
<dbReference type="Gene3D" id="2.60.40.10">
    <property type="entry name" value="Immunoglobulins"/>
    <property type="match status" value="1"/>
</dbReference>
<dbReference type="CDD" id="cd00063">
    <property type="entry name" value="FN3"/>
    <property type="match status" value="1"/>
</dbReference>
<dbReference type="InterPro" id="IPR018247">
    <property type="entry name" value="EF_Hand_1_Ca_BS"/>
</dbReference>
<dbReference type="SUPFAM" id="SSF49265">
    <property type="entry name" value="Fibronectin type III"/>
    <property type="match status" value="1"/>
</dbReference>
<dbReference type="PROSITE" id="PS50022">
    <property type="entry name" value="FA58C_3"/>
    <property type="match status" value="1"/>
</dbReference>
<gene>
    <name evidence="6" type="ORF">A8708_27180</name>
</gene>
<dbReference type="InterPro" id="IPR013783">
    <property type="entry name" value="Ig-like_fold"/>
</dbReference>
<dbReference type="InterPro" id="IPR002105">
    <property type="entry name" value="Dockerin_1_rpt"/>
</dbReference>
<dbReference type="Gene3D" id="2.60.40.680">
    <property type="match status" value="1"/>
</dbReference>
<feature type="domain" description="EF-hand" evidence="3">
    <location>
        <begin position="1079"/>
        <end position="1105"/>
    </location>
</feature>
<evidence type="ECO:0000256" key="1">
    <source>
        <dbReference type="SAM" id="SignalP"/>
    </source>
</evidence>
<organism evidence="6 7">
    <name type="scientific">Paenibacillus oryzisoli</name>
    <dbReference type="NCBI Taxonomy" id="1850517"/>
    <lineage>
        <taxon>Bacteria</taxon>
        <taxon>Bacillati</taxon>
        <taxon>Bacillota</taxon>
        <taxon>Bacilli</taxon>
        <taxon>Bacillales</taxon>
        <taxon>Paenibacillaceae</taxon>
        <taxon>Paenibacillus</taxon>
    </lineage>
</organism>
<evidence type="ECO:0000313" key="7">
    <source>
        <dbReference type="Proteomes" id="UP000078454"/>
    </source>
</evidence>
<dbReference type="Gene3D" id="2.60.120.260">
    <property type="entry name" value="Galactose-binding domain-like"/>
    <property type="match status" value="1"/>
</dbReference>
<dbReference type="GO" id="GO:0030246">
    <property type="term" value="F:carbohydrate binding"/>
    <property type="evidence" value="ECO:0007669"/>
    <property type="project" value="InterPro"/>
</dbReference>
<dbReference type="STRING" id="1850517.A8708_27180"/>
<dbReference type="InterPro" id="IPR002048">
    <property type="entry name" value="EF_hand_dom"/>
</dbReference>
<sequence length="1105" mass="117568">MRSLKKMVSSVSMMAIVLSLWSPGVSSAATPIGDANSSIFGPNVYVFDPDMPAADIQSAVNAVFTRQESNEFGTERDAFLFKPGTYNGNYFIGFNTQASGLGLNPDDVLINGGLNVNADWDNGNATRNFWRGIENLSINPTFNYTPPAPAHFSAGTTQIAVSQAAPLRRLHIKGKLNLFDFDAGWGAGWASGGFLADSIVDGQVTPASQQQWFSRNSQWSSWSNGVWNMVFVGDKNTPTGNFPDPPYTVVENTPVIREKPYLYINNANEYQVFVPSLSQNTQGASWANGATPGSSISIDQFYIVRADVPATTSATNINAALANGKNLLFTPGIYHIDDTIRINNANTVVLGIGMPTLIPTTDKPAMTIADVDGVKLAGLLYEAGPNATSSLLEVGPTGSSLDHSANPTSLHDLFFRTGGAVVGQNKAQMTINSDDIIGDHFWMWRADHGAGAGWTENVSTNGLIVNGDDVTLYGLFNEHHNEYQTLWNGNGGRVYFYQSEIPYDVPNQAAWMDGSKNGYASYKVADTVTTHEAWGLGVYSYFRDAAVKLENAIEVPNVAGVKIHHATTIWLNGTAGSEITHIINGIGGRVYGTSGSAQRQTINFYGTDAGDTEAPSVPTNLVLKETAAHDRVKIGWTASTDNLNVTGYDVYRDGTLVGHTTTAEFLDTTVKPLTTYSYTVKAKDGGGNVSLSSVALSVTTPKRALDRSAWTATSTSADPAARLIDGDMGTRWSAGKPMSPSPEQSFTIDMKVLTSINSIEMDSTGSNNDYARGYALYVSNDGVTWGSPIATGVGTNRLISIDFAPQVARFFKIVQTGTNSSWWSVHEVRVYGSVPASASIEGPATVTSGQSFDTTVHVSDVVSSVYAQDIQLSYDTGVLEFDSVESLNPATTIIGQKVGGGHIRILTVNLAGGDVNGPLLALHWKALTPSDDVSTTILLDSLALADLQTATNLGSASEVVLVKAIVDLSILNAKISTAQSLHDAATEGYSSGQYAPGAKAALQAAIDTARSVAADPAVTKPQVTQALANLQQALDVFDSLRYVGDPGDLNNDGVLSVVDLANVAAAYGKTSADSDWAQFKKADFNRDGKVDLVDLAAVAQRILQE</sequence>
<dbReference type="CDD" id="cd23669">
    <property type="entry name" value="GH55_SacteLam55A-like"/>
    <property type="match status" value="1"/>
</dbReference>
<dbReference type="InterPro" id="IPR003961">
    <property type="entry name" value="FN3_dom"/>
</dbReference>
<reference evidence="6 7" key="1">
    <citation type="submission" date="2016-05" db="EMBL/GenBank/DDBJ databases">
        <title>Paenibacillus sp. 1ZS3-15 nov., isolated from the rhizosphere soil.</title>
        <authorList>
            <person name="Zhang X.X."/>
            <person name="Zhang J."/>
        </authorList>
    </citation>
    <scope>NUCLEOTIDE SEQUENCE [LARGE SCALE GENOMIC DNA]</scope>
    <source>
        <strain evidence="6 7">1ZS3-15</strain>
    </source>
</reference>
<dbReference type="AlphaFoldDB" id="A0A198AD44"/>
<protein>
    <submittedName>
        <fullName evidence="6">Uncharacterized protein</fullName>
    </submittedName>
</protein>
<dbReference type="InterPro" id="IPR016134">
    <property type="entry name" value="Dockerin_dom"/>
</dbReference>
<dbReference type="Pfam" id="PF00404">
    <property type="entry name" value="Dockerin_1"/>
    <property type="match status" value="1"/>
</dbReference>
<dbReference type="InterPro" id="IPR036439">
    <property type="entry name" value="Dockerin_dom_sf"/>
</dbReference>
<dbReference type="Pfam" id="PF00963">
    <property type="entry name" value="Cohesin"/>
    <property type="match status" value="1"/>
</dbReference>
<dbReference type="PROSITE" id="PS50222">
    <property type="entry name" value="EF_HAND_2"/>
    <property type="match status" value="1"/>
</dbReference>
<dbReference type="PROSITE" id="PS50853">
    <property type="entry name" value="FN3"/>
    <property type="match status" value="1"/>
</dbReference>
<keyword evidence="7" id="KW-1185">Reference proteome</keyword>
<dbReference type="SUPFAM" id="SSF49785">
    <property type="entry name" value="Galactose-binding domain-like"/>
    <property type="match status" value="1"/>
</dbReference>
<dbReference type="EMBL" id="LYPB01000060">
    <property type="protein sequence ID" value="OAS19015.1"/>
    <property type="molecule type" value="Genomic_DNA"/>
</dbReference>
<accession>A0A198AD44</accession>
<evidence type="ECO:0000259" key="5">
    <source>
        <dbReference type="PROSITE" id="PS51766"/>
    </source>
</evidence>
<dbReference type="Pfam" id="PF00754">
    <property type="entry name" value="F5_F8_type_C"/>
    <property type="match status" value="1"/>
</dbReference>
<dbReference type="InterPro" id="IPR036116">
    <property type="entry name" value="FN3_sf"/>
</dbReference>
<dbReference type="GO" id="GO:0005509">
    <property type="term" value="F:calcium ion binding"/>
    <property type="evidence" value="ECO:0007669"/>
    <property type="project" value="InterPro"/>
</dbReference>
<evidence type="ECO:0000259" key="2">
    <source>
        <dbReference type="PROSITE" id="PS50022"/>
    </source>
</evidence>
<proteinExistence type="predicted"/>
<dbReference type="InterPro" id="IPR008965">
    <property type="entry name" value="CBM2/CBM3_carb-bd_dom_sf"/>
</dbReference>
<dbReference type="Gene3D" id="1.10.1330.10">
    <property type="entry name" value="Dockerin domain"/>
    <property type="match status" value="1"/>
</dbReference>
<dbReference type="CDD" id="cd14254">
    <property type="entry name" value="Dockerin_II"/>
    <property type="match status" value="1"/>
</dbReference>
<feature type="signal peptide" evidence="1">
    <location>
        <begin position="1"/>
        <end position="28"/>
    </location>
</feature>
<dbReference type="SUPFAM" id="SSF63446">
    <property type="entry name" value="Type I dockerin domain"/>
    <property type="match status" value="1"/>
</dbReference>
<dbReference type="SMART" id="SM00060">
    <property type="entry name" value="FN3"/>
    <property type="match status" value="1"/>
</dbReference>
<dbReference type="InterPro" id="IPR000421">
    <property type="entry name" value="FA58C"/>
</dbReference>
<evidence type="ECO:0000259" key="3">
    <source>
        <dbReference type="PROSITE" id="PS50222"/>
    </source>
</evidence>
<feature type="chain" id="PRO_5008277998" evidence="1">
    <location>
        <begin position="29"/>
        <end position="1105"/>
    </location>
</feature>
<dbReference type="OrthoDB" id="52286at2"/>
<dbReference type="InterPro" id="IPR002102">
    <property type="entry name" value="Cohesin_dom"/>
</dbReference>
<dbReference type="InterPro" id="IPR059186">
    <property type="entry name" value="SACTE_4363"/>
</dbReference>
<keyword evidence="1" id="KW-0732">Signal</keyword>
<dbReference type="SUPFAM" id="SSF49384">
    <property type="entry name" value="Carbohydrate-binding domain"/>
    <property type="match status" value="1"/>
</dbReference>
<dbReference type="InterPro" id="IPR008979">
    <property type="entry name" value="Galactose-bd-like_sf"/>
</dbReference>
<feature type="domain" description="F5/8 type C" evidence="2">
    <location>
        <begin position="689"/>
        <end position="833"/>
    </location>
</feature>
<dbReference type="Proteomes" id="UP000078454">
    <property type="component" value="Unassembled WGS sequence"/>
</dbReference>